<keyword evidence="2" id="KW-1185">Reference proteome</keyword>
<organism evidence="1 2">
    <name type="scientific">Camellia lanceoleosa</name>
    <dbReference type="NCBI Taxonomy" id="1840588"/>
    <lineage>
        <taxon>Eukaryota</taxon>
        <taxon>Viridiplantae</taxon>
        <taxon>Streptophyta</taxon>
        <taxon>Embryophyta</taxon>
        <taxon>Tracheophyta</taxon>
        <taxon>Spermatophyta</taxon>
        <taxon>Magnoliopsida</taxon>
        <taxon>eudicotyledons</taxon>
        <taxon>Gunneridae</taxon>
        <taxon>Pentapetalae</taxon>
        <taxon>asterids</taxon>
        <taxon>Ericales</taxon>
        <taxon>Theaceae</taxon>
        <taxon>Camellia</taxon>
    </lineage>
</organism>
<evidence type="ECO:0000313" key="2">
    <source>
        <dbReference type="Proteomes" id="UP001060215"/>
    </source>
</evidence>
<dbReference type="EMBL" id="CM045768">
    <property type="protein sequence ID" value="KAI7984102.1"/>
    <property type="molecule type" value="Genomic_DNA"/>
</dbReference>
<sequence length="153" mass="16635">MRSHHSNVMVSCDMKLLASGSFDGLVKIWDINSGSLKCTLDGPNGALSHARSVTCGKTICTGFDDATLRIWNPKSGENIHVVRGPPLRRVLLFLTKRKQLSGGVTVFKVRKASKAKVGERKDRVTDALNATRAAVEKGIVPGFQTALWSCQEN</sequence>
<gene>
    <name evidence="1" type="ORF">LOK49_LG15G00435</name>
</gene>
<dbReference type="Proteomes" id="UP001060215">
    <property type="component" value="Chromosome 11"/>
</dbReference>
<accession>A0ACC0F5Z1</accession>
<protein>
    <submittedName>
        <fullName evidence="1">Uncharacterized protein</fullName>
    </submittedName>
</protein>
<evidence type="ECO:0000313" key="1">
    <source>
        <dbReference type="EMBL" id="KAI7984102.1"/>
    </source>
</evidence>
<proteinExistence type="predicted"/>
<comment type="caution">
    <text evidence="1">The sequence shown here is derived from an EMBL/GenBank/DDBJ whole genome shotgun (WGS) entry which is preliminary data.</text>
</comment>
<reference evidence="1 2" key="1">
    <citation type="journal article" date="2022" name="Plant J.">
        <title>Chromosome-level genome of Camellia lanceoleosa provides a valuable resource for understanding genome evolution and self-incompatibility.</title>
        <authorList>
            <person name="Gong W."/>
            <person name="Xiao S."/>
            <person name="Wang L."/>
            <person name="Liao Z."/>
            <person name="Chang Y."/>
            <person name="Mo W."/>
            <person name="Hu G."/>
            <person name="Li W."/>
            <person name="Zhao G."/>
            <person name="Zhu H."/>
            <person name="Hu X."/>
            <person name="Ji K."/>
            <person name="Xiang X."/>
            <person name="Song Q."/>
            <person name="Yuan D."/>
            <person name="Jin S."/>
            <person name="Zhang L."/>
        </authorList>
    </citation>
    <scope>NUCLEOTIDE SEQUENCE [LARGE SCALE GENOMIC DNA]</scope>
    <source>
        <strain evidence="1">SQ_2022a</strain>
    </source>
</reference>
<name>A0ACC0F5Z1_9ERIC</name>